<dbReference type="Gene3D" id="3.30.160.60">
    <property type="entry name" value="Classic Zinc Finger"/>
    <property type="match status" value="1"/>
</dbReference>
<evidence type="ECO:0000256" key="5">
    <source>
        <dbReference type="PROSITE-ProRule" id="PRU00042"/>
    </source>
</evidence>
<reference evidence="7" key="1">
    <citation type="submission" date="2017-12" db="EMBL/GenBank/DDBJ databases">
        <title>High-resolution comparative analysis of great ape genomes.</title>
        <authorList>
            <person name="Pollen A."/>
            <person name="Hastie A."/>
            <person name="Hormozdiari F."/>
            <person name="Dougherty M."/>
            <person name="Liu R."/>
            <person name="Chaisson M."/>
            <person name="Hoppe E."/>
            <person name="Hill C."/>
            <person name="Pang A."/>
            <person name="Hillier L."/>
            <person name="Baker C."/>
            <person name="Armstrong J."/>
            <person name="Shendure J."/>
            <person name="Paten B."/>
            <person name="Wilson R."/>
            <person name="Chao H."/>
            <person name="Schneider V."/>
            <person name="Ventura M."/>
            <person name="Kronenberg Z."/>
            <person name="Murali S."/>
            <person name="Gordon D."/>
            <person name="Cantsilieris S."/>
            <person name="Munson K."/>
            <person name="Nelson B."/>
            <person name="Raja A."/>
            <person name="Underwood J."/>
            <person name="Diekhans M."/>
            <person name="Fiddes I."/>
            <person name="Haussler D."/>
            <person name="Eichler E."/>
        </authorList>
    </citation>
    <scope>NUCLEOTIDE SEQUENCE [LARGE SCALE GENOMIC DNA]</scope>
    <source>
        <strain evidence="7">Susie</strain>
    </source>
</reference>
<accession>A0A2J8TA04</accession>
<keyword evidence="1" id="KW-0479">Metal-binding</keyword>
<dbReference type="PROSITE" id="PS00028">
    <property type="entry name" value="ZINC_FINGER_C2H2_1"/>
    <property type="match status" value="1"/>
</dbReference>
<dbReference type="SUPFAM" id="SSF57667">
    <property type="entry name" value="beta-beta-alpha zinc fingers"/>
    <property type="match status" value="1"/>
</dbReference>
<dbReference type="InterPro" id="IPR040048">
    <property type="entry name" value="ZNF277"/>
</dbReference>
<organism evidence="7">
    <name type="scientific">Pongo abelii</name>
    <name type="common">Sumatran orangutan</name>
    <name type="synonym">Pongo pygmaeus abelii</name>
    <dbReference type="NCBI Taxonomy" id="9601"/>
    <lineage>
        <taxon>Eukaryota</taxon>
        <taxon>Metazoa</taxon>
        <taxon>Chordata</taxon>
        <taxon>Craniata</taxon>
        <taxon>Vertebrata</taxon>
        <taxon>Euteleostomi</taxon>
        <taxon>Mammalia</taxon>
        <taxon>Eutheria</taxon>
        <taxon>Euarchontoglires</taxon>
        <taxon>Primates</taxon>
        <taxon>Haplorrhini</taxon>
        <taxon>Catarrhini</taxon>
        <taxon>Hominidae</taxon>
        <taxon>Pongo</taxon>
    </lineage>
</organism>
<dbReference type="PANTHER" id="PTHR13267">
    <property type="entry name" value="ZINC FINGER PROTEIN 277"/>
    <property type="match status" value="1"/>
</dbReference>
<keyword evidence="2 5" id="KW-0863">Zinc-finger</keyword>
<evidence type="ECO:0000256" key="1">
    <source>
        <dbReference type="ARBA" id="ARBA00022723"/>
    </source>
</evidence>
<evidence type="ECO:0000259" key="6">
    <source>
        <dbReference type="PROSITE" id="PS50157"/>
    </source>
</evidence>
<comment type="caution">
    <text evidence="7">The sequence shown here is derived from an EMBL/GenBank/DDBJ whole genome shotgun (WGS) entry which is preliminary data.</text>
</comment>
<feature type="non-terminal residue" evidence="7">
    <location>
        <position position="199"/>
    </location>
</feature>
<dbReference type="Pfam" id="PF12756">
    <property type="entry name" value="zf-C2H2_2"/>
    <property type="match status" value="1"/>
</dbReference>
<evidence type="ECO:0000256" key="3">
    <source>
        <dbReference type="ARBA" id="ARBA00022833"/>
    </source>
</evidence>
<dbReference type="GO" id="GO:0008270">
    <property type="term" value="F:zinc ion binding"/>
    <property type="evidence" value="ECO:0007669"/>
    <property type="project" value="UniProtKB-KW"/>
</dbReference>
<evidence type="ECO:0000256" key="4">
    <source>
        <dbReference type="ARBA" id="ARBA00034119"/>
    </source>
</evidence>
<dbReference type="AlphaFoldDB" id="A0A2J8TA04"/>
<dbReference type="EMBL" id="NDHI03003513">
    <property type="protein sequence ID" value="PNJ29844.1"/>
    <property type="molecule type" value="Genomic_DNA"/>
</dbReference>
<dbReference type="PANTHER" id="PTHR13267:SF3">
    <property type="entry name" value="ZINC FINGER PROTEIN 277"/>
    <property type="match status" value="1"/>
</dbReference>
<comment type="similarity">
    <text evidence="4">Belongs to the ZNF277 family.</text>
</comment>
<dbReference type="PROSITE" id="PS50157">
    <property type="entry name" value="ZINC_FINGER_C2H2_2"/>
    <property type="match status" value="1"/>
</dbReference>
<dbReference type="InterPro" id="IPR013087">
    <property type="entry name" value="Znf_C2H2_type"/>
</dbReference>
<dbReference type="InterPro" id="IPR036236">
    <property type="entry name" value="Znf_C2H2_sf"/>
</dbReference>
<protein>
    <submittedName>
        <fullName evidence="7">ZNF277 isoform 5</fullName>
    </submittedName>
</protein>
<keyword evidence="3" id="KW-0862">Zinc</keyword>
<dbReference type="SMART" id="SM00355">
    <property type="entry name" value="ZnF_C2H2"/>
    <property type="match status" value="2"/>
</dbReference>
<gene>
    <name evidence="7" type="ORF">CR201_G0036643</name>
</gene>
<dbReference type="InterPro" id="IPR041661">
    <property type="entry name" value="ZN622/Rei1/Reh1_Znf-C2H2"/>
</dbReference>
<feature type="domain" description="C2H2-type" evidence="6">
    <location>
        <begin position="136"/>
        <end position="165"/>
    </location>
</feature>
<evidence type="ECO:0000256" key="2">
    <source>
        <dbReference type="ARBA" id="ARBA00022771"/>
    </source>
</evidence>
<proteinExistence type="inferred from homology"/>
<name>A0A2J8TA04_PONAB</name>
<evidence type="ECO:0000313" key="7">
    <source>
        <dbReference type="EMBL" id="PNJ29844.1"/>
    </source>
</evidence>
<sequence length="199" mass="22769">MAASKTQGAVSRMQENCDESCSTVGGVGYGDSKDCILEPLSLPESPGGTTTLEGSPSVPCIFCEEHFPVAEQDKLLKHMIIEHKIVIADVKLVADFQRSVILNHMAREHAFNIGLPDNIVNCSEFLCTLQKKLDNLQCLYCEKIFRDKNTLKDHMRKKQHRKINPKNREYDRFYVINYLELGKSWEEVQLEDDRELLDH</sequence>